<sequence length="93" mass="10419">FGFIQDYNNLDTPKPYAVFGAVNFPVFFLYDALTGNASETDSLYMAHMERQSIGGDYETPYDSDIDQRVGCSYNYIAKGFSCLEENDVITISA</sequence>
<organism evidence="1 2">
    <name type="scientific">Pristionchus mayeri</name>
    <dbReference type="NCBI Taxonomy" id="1317129"/>
    <lineage>
        <taxon>Eukaryota</taxon>
        <taxon>Metazoa</taxon>
        <taxon>Ecdysozoa</taxon>
        <taxon>Nematoda</taxon>
        <taxon>Chromadorea</taxon>
        <taxon>Rhabditida</taxon>
        <taxon>Rhabditina</taxon>
        <taxon>Diplogasteromorpha</taxon>
        <taxon>Diplogasteroidea</taxon>
        <taxon>Neodiplogasteridae</taxon>
        <taxon>Pristionchus</taxon>
    </lineage>
</organism>
<accession>A0AAN5CHI5</accession>
<proteinExistence type="predicted"/>
<evidence type="ECO:0000313" key="2">
    <source>
        <dbReference type="Proteomes" id="UP001328107"/>
    </source>
</evidence>
<comment type="caution">
    <text evidence="1">The sequence shown here is derived from an EMBL/GenBank/DDBJ whole genome shotgun (WGS) entry which is preliminary data.</text>
</comment>
<feature type="non-terminal residue" evidence="1">
    <location>
        <position position="1"/>
    </location>
</feature>
<reference evidence="2" key="1">
    <citation type="submission" date="2022-10" db="EMBL/GenBank/DDBJ databases">
        <title>Genome assembly of Pristionchus species.</title>
        <authorList>
            <person name="Yoshida K."/>
            <person name="Sommer R.J."/>
        </authorList>
    </citation>
    <scope>NUCLEOTIDE SEQUENCE [LARGE SCALE GENOMIC DNA]</scope>
    <source>
        <strain evidence="2">RS5460</strain>
    </source>
</reference>
<dbReference type="EMBL" id="BTRK01000003">
    <property type="protein sequence ID" value="GMR44436.1"/>
    <property type="molecule type" value="Genomic_DNA"/>
</dbReference>
<gene>
    <name evidence="1" type="ORF">PMAYCL1PPCAC_14631</name>
</gene>
<dbReference type="PANTHER" id="PTHR47324">
    <property type="entry name" value="PROTEIN IRG-7-RELATED"/>
    <property type="match status" value="1"/>
</dbReference>
<name>A0AAN5CHI5_9BILA</name>
<feature type="non-terminal residue" evidence="1">
    <location>
        <position position="93"/>
    </location>
</feature>
<keyword evidence="2" id="KW-1185">Reference proteome</keyword>
<dbReference type="InterPro" id="IPR053295">
    <property type="entry name" value="Innate_immunity_reg"/>
</dbReference>
<dbReference type="AlphaFoldDB" id="A0AAN5CHI5"/>
<protein>
    <submittedName>
        <fullName evidence="1">Uncharacterized protein</fullName>
    </submittedName>
</protein>
<dbReference type="Proteomes" id="UP001328107">
    <property type="component" value="Unassembled WGS sequence"/>
</dbReference>
<dbReference type="PANTHER" id="PTHR47324:SF1">
    <property type="entry name" value="EGF-LIKE DOMAIN-CONTAINING PROTEIN-RELATED"/>
    <property type="match status" value="1"/>
</dbReference>
<evidence type="ECO:0000313" key="1">
    <source>
        <dbReference type="EMBL" id="GMR44436.1"/>
    </source>
</evidence>